<dbReference type="Gene3D" id="1.10.10.2840">
    <property type="entry name" value="PucR C-terminal helix-turn-helix domain"/>
    <property type="match status" value="1"/>
</dbReference>
<organism evidence="4 5">
    <name type="scientific">Raoultibacter timonensis</name>
    <dbReference type="NCBI Taxonomy" id="1907662"/>
    <lineage>
        <taxon>Bacteria</taxon>
        <taxon>Bacillati</taxon>
        <taxon>Actinomycetota</taxon>
        <taxon>Coriobacteriia</taxon>
        <taxon>Eggerthellales</taxon>
        <taxon>Eggerthellaceae</taxon>
        <taxon>Raoultibacter</taxon>
    </lineage>
</organism>
<evidence type="ECO:0000259" key="3">
    <source>
        <dbReference type="Pfam" id="PF17853"/>
    </source>
</evidence>
<accession>A0ABM7WKE6</accession>
<keyword evidence="5" id="KW-1185">Reference proteome</keyword>
<dbReference type="Pfam" id="PF17853">
    <property type="entry name" value="GGDEF_2"/>
    <property type="match status" value="1"/>
</dbReference>
<evidence type="ECO:0008006" key="6">
    <source>
        <dbReference type="Google" id="ProtNLM"/>
    </source>
</evidence>
<dbReference type="InterPro" id="IPR051448">
    <property type="entry name" value="CdaR-like_regulators"/>
</dbReference>
<dbReference type="RefSeq" id="WP_244386006.1">
    <property type="nucleotide sequence ID" value="NZ_AP025564.1"/>
</dbReference>
<dbReference type="EMBL" id="AP025564">
    <property type="protein sequence ID" value="BDE96848.1"/>
    <property type="molecule type" value="Genomic_DNA"/>
</dbReference>
<dbReference type="InterPro" id="IPR025736">
    <property type="entry name" value="PucR_C-HTH_dom"/>
</dbReference>
<sequence length="581" mass="66550">MTDSSTQDIDFSPATGANLPSVTMNMLLDLLTQSDILYKPAPLPRKSFRWFAAVSRENVDCAAPSNIADAHLLFVCGEDEAEALLREKPTAFVLVLAGKKEQGTEAPPPEDCRAEKGFSSKPYRDRMIVIRQQSRFAYFIFKLQSYFTQLLIWQNELDRIVACRGTLTEMLDASTTVIKNFMFVSDNSFNVIARTSNIEPPDNLHRLIIETGCLTPQMIEEKRHRLSEKDYYIKPPSDLTPYARLSRPLYLNHTYFGSLSMSCNATPLTEGLKDLFGILARHIMPLCEMLWRTQVKLNVPHYFFFSKMLEHAEVTDEYVRSQMDLAHLADDTEFKLIVMEVDGETEPDHAARAIRAAIGINKGDVFCFPYQNATLVLCHTPPSDSMLSHIKTIEDLSKRIYQPLGIISGVSEVFTGITNLDLAYRQAKIALGLKNTISSEQFASEHEASKGVYLFGDALLYFLVDPSDKDARFMSFCFQHTILEKIYEEDQQNDTNYLALFWFYLYYGRNATAVAQRLYMHRNTVLYHIEKLQKRFDFDLSWRTARDRMMLDFKVFFLTMSHESIEKIFIDVQDDAGGNKA</sequence>
<feature type="domain" description="PucR C-terminal helix-turn-helix" evidence="2">
    <location>
        <begin position="502"/>
        <end position="551"/>
    </location>
</feature>
<dbReference type="InterPro" id="IPR041522">
    <property type="entry name" value="CdaR_GGDEF"/>
</dbReference>
<reference evidence="4 5" key="1">
    <citation type="submission" date="2022-01" db="EMBL/GenBank/DDBJ databases">
        <title>Novel bile acid biosynthetic pathways are enriched in the microbiome of centenarians.</title>
        <authorList>
            <person name="Sato Y."/>
            <person name="Atarashi K."/>
            <person name="Plichta R.D."/>
            <person name="Arai Y."/>
            <person name="Sasajima S."/>
            <person name="Kearney M.S."/>
            <person name="Suda W."/>
            <person name="Takeshita K."/>
            <person name="Sasaki T."/>
            <person name="Okamoto S."/>
            <person name="Skelly N.A."/>
            <person name="Okamura Y."/>
            <person name="Vlamakis H."/>
            <person name="Li Y."/>
            <person name="Tanoue T."/>
            <person name="Takei H."/>
            <person name="Nittono H."/>
            <person name="Narushima S."/>
            <person name="Irie J."/>
            <person name="Itoh H."/>
            <person name="Moriya K."/>
            <person name="Sugiura Y."/>
            <person name="Suematsu M."/>
            <person name="Moritoki N."/>
            <person name="Shibata S."/>
            <person name="Littman R.D."/>
            <person name="Fischbach A.M."/>
            <person name="Uwamino Y."/>
            <person name="Inoue T."/>
            <person name="Honda A."/>
            <person name="Hattori M."/>
            <person name="Murai T."/>
            <person name="Xavier J.R."/>
            <person name="Hirose N."/>
            <person name="Honda K."/>
        </authorList>
    </citation>
    <scope>NUCLEOTIDE SEQUENCE [LARGE SCALE GENOMIC DNA]</scope>
    <source>
        <strain evidence="4 5">CE91-St30</strain>
    </source>
</reference>
<dbReference type="InterPro" id="IPR042070">
    <property type="entry name" value="PucR_C-HTH_sf"/>
</dbReference>
<evidence type="ECO:0000259" key="2">
    <source>
        <dbReference type="Pfam" id="PF13556"/>
    </source>
</evidence>
<dbReference type="Pfam" id="PF13556">
    <property type="entry name" value="HTH_30"/>
    <property type="match status" value="1"/>
</dbReference>
<name>A0ABM7WKE6_9ACTN</name>
<evidence type="ECO:0000256" key="1">
    <source>
        <dbReference type="ARBA" id="ARBA00006754"/>
    </source>
</evidence>
<protein>
    <recommendedName>
        <fullName evidence="6">PucR-like helix-turn-helix protein</fullName>
    </recommendedName>
</protein>
<gene>
    <name evidence="4" type="ORF">CE91St30_21810</name>
</gene>
<feature type="domain" description="CdaR GGDEF-like" evidence="3">
    <location>
        <begin position="316"/>
        <end position="431"/>
    </location>
</feature>
<dbReference type="Proteomes" id="UP001320544">
    <property type="component" value="Chromosome"/>
</dbReference>
<comment type="similarity">
    <text evidence="1">Belongs to the CdaR family.</text>
</comment>
<evidence type="ECO:0000313" key="5">
    <source>
        <dbReference type="Proteomes" id="UP001320544"/>
    </source>
</evidence>
<evidence type="ECO:0000313" key="4">
    <source>
        <dbReference type="EMBL" id="BDE96848.1"/>
    </source>
</evidence>
<dbReference type="PANTHER" id="PTHR33744">
    <property type="entry name" value="CARBOHYDRATE DIACID REGULATOR"/>
    <property type="match status" value="1"/>
</dbReference>
<proteinExistence type="inferred from homology"/>